<dbReference type="InterPro" id="IPR001714">
    <property type="entry name" value="Pept_M24_MAP"/>
</dbReference>
<evidence type="ECO:0000313" key="2">
    <source>
        <dbReference type="EMBL" id="AFP83492.1"/>
    </source>
</evidence>
<dbReference type="AlphaFoldDB" id="J7GS03"/>
<feature type="transmembrane region" description="Helical" evidence="1">
    <location>
        <begin position="12"/>
        <end position="38"/>
    </location>
</feature>
<sequence length="232" mass="28283">MKKFIKSGYINNVIITIICNYLNNISLGEIDFLIFLYIKIFKCKSSTINFKKYKFCSCISINSVICHGIPIFYFKKYNYIKIDICIKYIFYSDCCYISKNFFNVFFKFFLFYLIINLKNNKLYSYISLLLNKNKFNKLNIIKNYCSHGIFKKMHTNLIIKHNKNYYKKKIKNFDTFTLEPMFCYGINKNFHYKKIFFSKKNFFSFQWEHTLFNFNNKFIITTLRKNELCIFQ</sequence>
<dbReference type="Gene3D" id="3.90.230.10">
    <property type="entry name" value="Creatinase/methionine aminopeptidase superfamily"/>
    <property type="match status" value="1"/>
</dbReference>
<dbReference type="PANTHER" id="PTHR43330">
    <property type="entry name" value="METHIONINE AMINOPEPTIDASE"/>
    <property type="match status" value="1"/>
</dbReference>
<dbReference type="SUPFAM" id="SSF55920">
    <property type="entry name" value="Creatinase/aminopeptidase"/>
    <property type="match status" value="1"/>
</dbReference>
<dbReference type="PATRIC" id="fig|1202536.3.peg.17"/>
<protein>
    <submittedName>
        <fullName evidence="2">Methionine aminopeptidase</fullName>
    </submittedName>
</protein>
<dbReference type="STRING" id="1202536.A33U_018"/>
<organism evidence="2 3">
    <name type="scientific">Candidatus Carsonella ruddii CE isolate Thao2000</name>
    <dbReference type="NCBI Taxonomy" id="1202536"/>
    <lineage>
        <taxon>Bacteria</taxon>
        <taxon>Pseudomonadati</taxon>
        <taxon>Pseudomonadota</taxon>
        <taxon>Gammaproteobacteria</taxon>
        <taxon>Oceanospirillales</taxon>
        <taxon>Halomonadaceae</taxon>
        <taxon>Zymobacter group</taxon>
        <taxon>Candidatus Carsonella</taxon>
    </lineage>
</organism>
<name>J7GS03_CARRU</name>
<gene>
    <name evidence="2" type="primary">map</name>
    <name evidence="2" type="ORF">A33U_018</name>
</gene>
<dbReference type="KEGG" id="cru:A33U_018"/>
<dbReference type="RefSeq" id="WP_014886793.1">
    <property type="nucleotide sequence ID" value="NC_018414.1"/>
</dbReference>
<keyword evidence="1" id="KW-1133">Transmembrane helix</keyword>
<dbReference type="EMBL" id="CP003541">
    <property type="protein sequence ID" value="AFP83492.1"/>
    <property type="molecule type" value="Genomic_DNA"/>
</dbReference>
<dbReference type="GO" id="GO:0070006">
    <property type="term" value="F:metalloaminopeptidase activity"/>
    <property type="evidence" value="ECO:0007669"/>
    <property type="project" value="TreeGrafter"/>
</dbReference>
<keyword evidence="2" id="KW-0378">Hydrolase</keyword>
<keyword evidence="1" id="KW-0472">Membrane</keyword>
<dbReference type="OrthoDB" id="9802055at2"/>
<proteinExistence type="predicted"/>
<dbReference type="HOGENOM" id="CLU_015857_0_0_6"/>
<dbReference type="GO" id="GO:0005829">
    <property type="term" value="C:cytosol"/>
    <property type="evidence" value="ECO:0007669"/>
    <property type="project" value="TreeGrafter"/>
</dbReference>
<dbReference type="Proteomes" id="UP000003932">
    <property type="component" value="Chromosome"/>
</dbReference>
<keyword evidence="2" id="KW-0031">Aminopeptidase</keyword>
<evidence type="ECO:0000313" key="3">
    <source>
        <dbReference type="Proteomes" id="UP000003932"/>
    </source>
</evidence>
<dbReference type="PRINTS" id="PR00599">
    <property type="entry name" value="MAPEPTIDASE"/>
</dbReference>
<keyword evidence="2" id="KW-0645">Protease</keyword>
<dbReference type="InterPro" id="IPR036005">
    <property type="entry name" value="Creatinase/aminopeptidase-like"/>
</dbReference>
<reference evidence="2 3" key="1">
    <citation type="journal article" date="2012" name="Mol. Biol. Evol.">
        <title>Genome reduction and co-evolution between the primary and secondary bacterial symbionts of psyllids.</title>
        <authorList>
            <person name="Sloan D.B."/>
            <person name="Moran N.A."/>
        </authorList>
    </citation>
    <scope>NUCLEOTIDE SEQUENCE [LARGE SCALE GENOMIC DNA]</scope>
    <source>
        <strain evidence="2 3">CE</strain>
    </source>
</reference>
<dbReference type="PANTHER" id="PTHR43330:SF7">
    <property type="entry name" value="METHIONINE AMINOPEPTIDASE 1"/>
    <property type="match status" value="1"/>
</dbReference>
<evidence type="ECO:0000256" key="1">
    <source>
        <dbReference type="SAM" id="Phobius"/>
    </source>
</evidence>
<accession>J7GS03</accession>
<keyword evidence="1" id="KW-0812">Transmembrane</keyword>